<gene>
    <name evidence="2" type="primary">yaaA</name>
    <name evidence="2" type="ORF">NCTC11190_01695</name>
</gene>
<dbReference type="GO" id="GO:0005829">
    <property type="term" value="C:cytosol"/>
    <property type="evidence" value="ECO:0007669"/>
    <property type="project" value="TreeGrafter"/>
</dbReference>
<evidence type="ECO:0000313" key="3">
    <source>
        <dbReference type="Proteomes" id="UP000255233"/>
    </source>
</evidence>
<dbReference type="InterPro" id="IPR005583">
    <property type="entry name" value="YaaA"/>
</dbReference>
<dbReference type="HAMAP" id="MF_00652">
    <property type="entry name" value="UPF0246"/>
    <property type="match status" value="1"/>
</dbReference>
<dbReference type="STRING" id="880526.GCA_000427365_02124"/>
<reference evidence="2 3" key="1">
    <citation type="submission" date="2018-06" db="EMBL/GenBank/DDBJ databases">
        <authorList>
            <consortium name="Pathogen Informatics"/>
            <person name="Doyle S."/>
        </authorList>
    </citation>
    <scope>NUCLEOTIDE SEQUENCE [LARGE SCALE GENOMIC DNA]</scope>
    <source>
        <strain evidence="2 3">NCTC11190</strain>
    </source>
</reference>
<proteinExistence type="inferred from homology"/>
<dbReference type="GO" id="GO:0033194">
    <property type="term" value="P:response to hydroperoxide"/>
    <property type="evidence" value="ECO:0007669"/>
    <property type="project" value="TreeGrafter"/>
</dbReference>
<protein>
    <recommendedName>
        <fullName evidence="1">UPF0246 protein NCTC11190_01695</fullName>
    </recommendedName>
</protein>
<accession>A0A379MS39</accession>
<dbReference type="EMBL" id="UGVL01000001">
    <property type="protein sequence ID" value="SUE34471.1"/>
    <property type="molecule type" value="Genomic_DNA"/>
</dbReference>
<name>A0A379MS39_9BACT</name>
<dbReference type="OrthoDB" id="9777133at2"/>
<sequence length="258" mass="29150">MLIMLSPAKTMDMSSESVSGFPAGTEPVFAADARKLAAAMRRFSEAELAKILKISPALAAQNYERYRLFGRPSNPRKEAIAAYNGSVFKAIGAATLTADDLLYAQDRIRIVSTLYGLVRPLDRIEAYRIAFSLKLYPEQGNLYDYWLPKLTGPLIADVRKAGGILVNLASLDIQGALRMDEVRRAVRVVTPEFQELRDGRYETVRTYAKICRGVMTRHIIQQRIESADELVKFMWNGFAFNPEVSDGERYVFTRERRP</sequence>
<dbReference type="PANTHER" id="PTHR30283:SF4">
    <property type="entry name" value="PEROXIDE STRESS RESISTANCE PROTEIN YAAA"/>
    <property type="match status" value="1"/>
</dbReference>
<comment type="similarity">
    <text evidence="1">Belongs to the UPF0246 family.</text>
</comment>
<dbReference type="Pfam" id="PF03883">
    <property type="entry name" value="H2O2_YaaD"/>
    <property type="match status" value="1"/>
</dbReference>
<dbReference type="PANTHER" id="PTHR30283">
    <property type="entry name" value="PEROXIDE STRESS RESPONSE PROTEIN YAAA"/>
    <property type="match status" value="1"/>
</dbReference>
<dbReference type="RefSeq" id="WP_027291669.1">
    <property type="nucleotide sequence ID" value="NZ_UGVL01000001.1"/>
</dbReference>
<keyword evidence="3" id="KW-1185">Reference proteome</keyword>
<evidence type="ECO:0000313" key="2">
    <source>
        <dbReference type="EMBL" id="SUE34471.1"/>
    </source>
</evidence>
<evidence type="ECO:0000256" key="1">
    <source>
        <dbReference type="HAMAP-Rule" id="MF_00652"/>
    </source>
</evidence>
<organism evidence="2 3">
    <name type="scientific">Rikenella microfusus</name>
    <dbReference type="NCBI Taxonomy" id="28139"/>
    <lineage>
        <taxon>Bacteria</taxon>
        <taxon>Pseudomonadati</taxon>
        <taxon>Bacteroidota</taxon>
        <taxon>Bacteroidia</taxon>
        <taxon>Bacteroidales</taxon>
        <taxon>Rikenellaceae</taxon>
        <taxon>Rikenella</taxon>
    </lineage>
</organism>
<dbReference type="Proteomes" id="UP000255233">
    <property type="component" value="Unassembled WGS sequence"/>
</dbReference>
<dbReference type="AlphaFoldDB" id="A0A379MS39"/>